<dbReference type="AlphaFoldDB" id="A0AAW0GND9"/>
<feature type="compositionally biased region" description="Polar residues" evidence="1">
    <location>
        <begin position="1"/>
        <end position="10"/>
    </location>
</feature>
<proteinExistence type="predicted"/>
<dbReference type="EMBL" id="JASBNA010000002">
    <property type="protein sequence ID" value="KAK7694680.1"/>
    <property type="molecule type" value="Genomic_DNA"/>
</dbReference>
<dbReference type="Proteomes" id="UP001385951">
    <property type="component" value="Unassembled WGS sequence"/>
</dbReference>
<gene>
    <name evidence="2" type="ORF">QCA50_001868</name>
</gene>
<feature type="region of interest" description="Disordered" evidence="1">
    <location>
        <begin position="1"/>
        <end position="28"/>
    </location>
</feature>
<protein>
    <submittedName>
        <fullName evidence="2">Uncharacterized protein</fullName>
    </submittedName>
</protein>
<accession>A0AAW0GND9</accession>
<comment type="caution">
    <text evidence="2">The sequence shown here is derived from an EMBL/GenBank/DDBJ whole genome shotgun (WGS) entry which is preliminary data.</text>
</comment>
<name>A0AAW0GND9_9APHY</name>
<evidence type="ECO:0000256" key="1">
    <source>
        <dbReference type="SAM" id="MobiDB-lite"/>
    </source>
</evidence>
<evidence type="ECO:0000313" key="3">
    <source>
        <dbReference type="Proteomes" id="UP001385951"/>
    </source>
</evidence>
<reference evidence="2 3" key="1">
    <citation type="submission" date="2022-09" db="EMBL/GenBank/DDBJ databases">
        <authorList>
            <person name="Palmer J.M."/>
        </authorList>
    </citation>
    <scope>NUCLEOTIDE SEQUENCE [LARGE SCALE GENOMIC DNA]</scope>
    <source>
        <strain evidence="2 3">DSM 7382</strain>
    </source>
</reference>
<organism evidence="2 3">
    <name type="scientific">Cerrena zonata</name>
    <dbReference type="NCBI Taxonomy" id="2478898"/>
    <lineage>
        <taxon>Eukaryota</taxon>
        <taxon>Fungi</taxon>
        <taxon>Dikarya</taxon>
        <taxon>Basidiomycota</taxon>
        <taxon>Agaricomycotina</taxon>
        <taxon>Agaricomycetes</taxon>
        <taxon>Polyporales</taxon>
        <taxon>Cerrenaceae</taxon>
        <taxon>Cerrena</taxon>
    </lineage>
</organism>
<evidence type="ECO:0000313" key="2">
    <source>
        <dbReference type="EMBL" id="KAK7694680.1"/>
    </source>
</evidence>
<sequence length="120" mass="13411">MNPLSTSSTVALPDRGVQPKLDARSYPAQHGKTTGLITLSPSELIFTSFVSLTPKLVINLKNIASVQKRGILDGLRLYRRQADENGVTEEIEEKFTWVGGRDDLFTRLVGSQDLRWINVR</sequence>
<keyword evidence="3" id="KW-1185">Reference proteome</keyword>